<dbReference type="Proteomes" id="UP000235145">
    <property type="component" value="Unassembled WGS sequence"/>
</dbReference>
<name>A0A9R1XLY5_LACSA</name>
<sequence length="142" mass="15985">MYAGIVVYIYGRLCRCILNPVARRLQLRIEAQGKYLKKIIEEQHKLSEVLSDDNCQESENQTDPITPPPPSIIKNSAPAPAPAPAADEHEPLNPDSYRGSLVMKKQRVSLNQGVGLTHQVIDSSLRQHPVVYGMSVEWVWVW</sequence>
<dbReference type="EMBL" id="NBSK02000003">
    <property type="protein sequence ID" value="KAJ0218046.1"/>
    <property type="molecule type" value="Genomic_DNA"/>
</dbReference>
<proteinExistence type="predicted"/>
<dbReference type="AlphaFoldDB" id="A0A9R1XLY5"/>
<accession>A0A9R1XLY5</accession>
<organism evidence="3 4">
    <name type="scientific">Lactuca sativa</name>
    <name type="common">Garden lettuce</name>
    <dbReference type="NCBI Taxonomy" id="4236"/>
    <lineage>
        <taxon>Eukaryota</taxon>
        <taxon>Viridiplantae</taxon>
        <taxon>Streptophyta</taxon>
        <taxon>Embryophyta</taxon>
        <taxon>Tracheophyta</taxon>
        <taxon>Spermatophyta</taxon>
        <taxon>Magnoliopsida</taxon>
        <taxon>eudicotyledons</taxon>
        <taxon>Gunneridae</taxon>
        <taxon>Pentapetalae</taxon>
        <taxon>asterids</taxon>
        <taxon>campanulids</taxon>
        <taxon>Asterales</taxon>
        <taxon>Asteraceae</taxon>
        <taxon>Cichorioideae</taxon>
        <taxon>Cichorieae</taxon>
        <taxon>Lactucinae</taxon>
        <taxon>Lactuca</taxon>
    </lineage>
</organism>
<dbReference type="InterPro" id="IPR025756">
    <property type="entry name" value="Myb_CC_LHEQLE"/>
</dbReference>
<evidence type="ECO:0000256" key="1">
    <source>
        <dbReference type="SAM" id="MobiDB-lite"/>
    </source>
</evidence>
<dbReference type="Pfam" id="PF14379">
    <property type="entry name" value="Myb_CC_LHEQLE"/>
    <property type="match status" value="1"/>
</dbReference>
<reference evidence="3 4" key="1">
    <citation type="journal article" date="2017" name="Nat. Commun.">
        <title>Genome assembly with in vitro proximity ligation data and whole-genome triplication in lettuce.</title>
        <authorList>
            <person name="Reyes-Chin-Wo S."/>
            <person name="Wang Z."/>
            <person name="Yang X."/>
            <person name="Kozik A."/>
            <person name="Arikit S."/>
            <person name="Song C."/>
            <person name="Xia L."/>
            <person name="Froenicke L."/>
            <person name="Lavelle D.O."/>
            <person name="Truco M.J."/>
            <person name="Xia R."/>
            <person name="Zhu S."/>
            <person name="Xu C."/>
            <person name="Xu H."/>
            <person name="Xu X."/>
            <person name="Cox K."/>
            <person name="Korf I."/>
            <person name="Meyers B.C."/>
            <person name="Michelmore R.W."/>
        </authorList>
    </citation>
    <scope>NUCLEOTIDE SEQUENCE [LARGE SCALE GENOMIC DNA]</scope>
    <source>
        <strain evidence="4">cv. Salinas</strain>
        <tissue evidence="3">Seedlings</tissue>
    </source>
</reference>
<gene>
    <name evidence="3" type="ORF">LSAT_V11C300127460</name>
</gene>
<evidence type="ECO:0000259" key="2">
    <source>
        <dbReference type="Pfam" id="PF14379"/>
    </source>
</evidence>
<comment type="caution">
    <text evidence="3">The sequence shown here is derived from an EMBL/GenBank/DDBJ whole genome shotgun (WGS) entry which is preliminary data.</text>
</comment>
<feature type="domain" description="MYB-CC type transcription factor LHEQLE-containing" evidence="2">
    <location>
        <begin position="21"/>
        <end position="45"/>
    </location>
</feature>
<protein>
    <recommendedName>
        <fullName evidence="2">MYB-CC type transcription factor LHEQLE-containing domain-containing protein</fullName>
    </recommendedName>
</protein>
<feature type="region of interest" description="Disordered" evidence="1">
    <location>
        <begin position="50"/>
        <end position="97"/>
    </location>
</feature>
<evidence type="ECO:0000313" key="4">
    <source>
        <dbReference type="Proteomes" id="UP000235145"/>
    </source>
</evidence>
<keyword evidence="4" id="KW-1185">Reference proteome</keyword>
<evidence type="ECO:0000313" key="3">
    <source>
        <dbReference type="EMBL" id="KAJ0218046.1"/>
    </source>
</evidence>